<feature type="transmembrane region" description="Helical" evidence="1">
    <location>
        <begin position="9"/>
        <end position="31"/>
    </location>
</feature>
<name>A0A7G7GC39_9BACT</name>
<dbReference type="Pfam" id="PF14248">
    <property type="entry name" value="DUF4345"/>
    <property type="match status" value="1"/>
</dbReference>
<evidence type="ECO:0000313" key="2">
    <source>
        <dbReference type="EMBL" id="QNF34723.1"/>
    </source>
</evidence>
<keyword evidence="3" id="KW-1185">Reference proteome</keyword>
<dbReference type="EMBL" id="CP055156">
    <property type="protein sequence ID" value="QNF34723.1"/>
    <property type="molecule type" value="Genomic_DNA"/>
</dbReference>
<feature type="transmembrane region" description="Helical" evidence="1">
    <location>
        <begin position="51"/>
        <end position="72"/>
    </location>
</feature>
<dbReference type="AlphaFoldDB" id="A0A7G7GC39"/>
<keyword evidence="1" id="KW-0472">Membrane</keyword>
<evidence type="ECO:0000256" key="1">
    <source>
        <dbReference type="SAM" id="Phobius"/>
    </source>
</evidence>
<gene>
    <name evidence="2" type="ORF">HUW51_19045</name>
</gene>
<accession>A0A7G7GC39</accession>
<feature type="transmembrane region" description="Helical" evidence="1">
    <location>
        <begin position="111"/>
        <end position="129"/>
    </location>
</feature>
<keyword evidence="1" id="KW-0812">Transmembrane</keyword>
<organism evidence="2 3">
    <name type="scientific">Adhaeribacter swui</name>
    <dbReference type="NCBI Taxonomy" id="2086471"/>
    <lineage>
        <taxon>Bacteria</taxon>
        <taxon>Pseudomonadati</taxon>
        <taxon>Bacteroidota</taxon>
        <taxon>Cytophagia</taxon>
        <taxon>Cytophagales</taxon>
        <taxon>Hymenobacteraceae</taxon>
        <taxon>Adhaeribacter</taxon>
    </lineage>
</organism>
<sequence>MKTQKITQLAAQSFIALSAVSLLSVSVMAFLNPQSVMDLVGVKLPNTDAFSSIRGVYGGVGLTLFISLIYLMRRDLLKGLAFLGLLWGFYAVSRVVTVFTEGPLGDFGQQWLLIETLFFVIAISLILAVKKSTNPQTSIQYGTSK</sequence>
<protein>
    <submittedName>
        <fullName evidence="2">DUF4345 domain-containing protein</fullName>
    </submittedName>
</protein>
<dbReference type="RefSeq" id="WP_185271218.1">
    <property type="nucleotide sequence ID" value="NZ_CP055156.1"/>
</dbReference>
<evidence type="ECO:0000313" key="3">
    <source>
        <dbReference type="Proteomes" id="UP000515237"/>
    </source>
</evidence>
<dbReference type="Proteomes" id="UP000515237">
    <property type="component" value="Chromosome"/>
</dbReference>
<keyword evidence="1" id="KW-1133">Transmembrane helix</keyword>
<feature type="transmembrane region" description="Helical" evidence="1">
    <location>
        <begin position="79"/>
        <end position="99"/>
    </location>
</feature>
<reference evidence="2 3" key="1">
    <citation type="journal article" date="2018" name="Int. J. Syst. Evol. Microbiol.">
        <title>Adhaeribacter swui sp. nov., isolated from wet mud.</title>
        <authorList>
            <person name="Kim D.U."/>
            <person name="Kim K.W."/>
            <person name="Kang M.S."/>
            <person name="Kim J.Y."/>
            <person name="Jang J.H."/>
            <person name="Kim M.K."/>
        </authorList>
    </citation>
    <scope>NUCLEOTIDE SEQUENCE [LARGE SCALE GENOMIC DNA]</scope>
    <source>
        <strain evidence="2 3">KCTC 52873</strain>
    </source>
</reference>
<proteinExistence type="predicted"/>
<dbReference type="InterPro" id="IPR025597">
    <property type="entry name" value="DUF4345"/>
</dbReference>
<dbReference type="KEGG" id="aswu:HUW51_19045"/>